<evidence type="ECO:0000256" key="2">
    <source>
        <dbReference type="SAM" id="Phobius"/>
    </source>
</evidence>
<feature type="transmembrane region" description="Helical" evidence="2">
    <location>
        <begin position="231"/>
        <end position="248"/>
    </location>
</feature>
<feature type="transmembrane region" description="Helical" evidence="2">
    <location>
        <begin position="78"/>
        <end position="97"/>
    </location>
</feature>
<feature type="transmembrane region" description="Helical" evidence="2">
    <location>
        <begin position="171"/>
        <end position="192"/>
    </location>
</feature>
<feature type="transmembrane region" description="Helical" evidence="2">
    <location>
        <begin position="204"/>
        <end position="224"/>
    </location>
</feature>
<protein>
    <recommendedName>
        <fullName evidence="5">TspO and MBR related proteins</fullName>
    </recommendedName>
</protein>
<gene>
    <name evidence="3" type="ORF">SAMN04489834_2995</name>
</gene>
<proteinExistence type="predicted"/>
<dbReference type="Proteomes" id="UP000181956">
    <property type="component" value="Chromosome I"/>
</dbReference>
<dbReference type="PANTHER" id="PTHR33802:SF1">
    <property type="entry name" value="XK-RELATED PROTEIN"/>
    <property type="match status" value="1"/>
</dbReference>
<organism evidence="3 4">
    <name type="scientific">Microterricola viridarii</name>
    <dbReference type="NCBI Taxonomy" id="412690"/>
    <lineage>
        <taxon>Bacteria</taxon>
        <taxon>Bacillati</taxon>
        <taxon>Actinomycetota</taxon>
        <taxon>Actinomycetes</taxon>
        <taxon>Micrococcales</taxon>
        <taxon>Microbacteriaceae</taxon>
        <taxon>Microterricola</taxon>
    </lineage>
</organism>
<reference evidence="4" key="1">
    <citation type="submission" date="2016-10" db="EMBL/GenBank/DDBJ databases">
        <authorList>
            <person name="Varghese N."/>
            <person name="Submissions S."/>
        </authorList>
    </citation>
    <scope>NUCLEOTIDE SEQUENCE [LARGE SCALE GENOMIC DNA]</scope>
    <source>
        <strain evidence="4">DSM 21772</strain>
    </source>
</reference>
<accession>A0A1H1Y6Y2</accession>
<dbReference type="Gene3D" id="1.20.1260.100">
    <property type="entry name" value="TspO/MBR protein"/>
    <property type="match status" value="1"/>
</dbReference>
<evidence type="ECO:0000256" key="1">
    <source>
        <dbReference type="SAM" id="MobiDB-lite"/>
    </source>
</evidence>
<dbReference type="EMBL" id="LT629742">
    <property type="protein sequence ID" value="SDT17203.1"/>
    <property type="molecule type" value="Genomic_DNA"/>
</dbReference>
<feature type="transmembrane region" description="Helical" evidence="2">
    <location>
        <begin position="131"/>
        <end position="151"/>
    </location>
</feature>
<dbReference type="AlphaFoldDB" id="A0A1H1Y6Y2"/>
<keyword evidence="2" id="KW-0472">Membrane</keyword>
<name>A0A1H1Y6Y2_9MICO</name>
<dbReference type="RefSeq" id="WP_231919239.1">
    <property type="nucleotide sequence ID" value="NZ_LT629742.1"/>
</dbReference>
<feature type="transmembrane region" description="Helical" evidence="2">
    <location>
        <begin position="109"/>
        <end position="125"/>
    </location>
</feature>
<feature type="compositionally biased region" description="Basic and acidic residues" evidence="1">
    <location>
        <begin position="1"/>
        <end position="14"/>
    </location>
</feature>
<evidence type="ECO:0008006" key="5">
    <source>
        <dbReference type="Google" id="ProtNLM"/>
    </source>
</evidence>
<keyword evidence="2" id="KW-1133">Transmembrane helix</keyword>
<feature type="transmembrane region" description="Helical" evidence="2">
    <location>
        <begin position="254"/>
        <end position="277"/>
    </location>
</feature>
<dbReference type="InterPro" id="IPR038330">
    <property type="entry name" value="TspO/MBR-related_sf"/>
</dbReference>
<sequence>MTDHSRPELADAEPHSTTPAHGGPGDLVRQLTVAASAVIAVAGSFIGSGAAGGTPIQDAAGGALAADATLIAPGTGAFSIWSLIYLGLLVYAVWQFLPGQKRAARQRKLGYLVAASLLLNAAWILSVQFDLLWLSVPVIIVLLVVLARAFVVTIQNPPTSAVDGIVTDGTIGLYLGWVCVATAANIAAVLVAAGFDGWGIGAEVWAMAVLALAGVVGILLAVYGGGRIAPTLSLVWGLTWVGVARLSAEPFSGATAIGAFVTAGAVVIVTAVARVHAQRTPLSARLREARGGRV</sequence>
<keyword evidence="4" id="KW-1185">Reference proteome</keyword>
<evidence type="ECO:0000313" key="4">
    <source>
        <dbReference type="Proteomes" id="UP000181956"/>
    </source>
</evidence>
<evidence type="ECO:0000313" key="3">
    <source>
        <dbReference type="EMBL" id="SDT17203.1"/>
    </source>
</evidence>
<dbReference type="STRING" id="412690.SAMN04489834_2995"/>
<feature type="region of interest" description="Disordered" evidence="1">
    <location>
        <begin position="1"/>
        <end position="23"/>
    </location>
</feature>
<keyword evidence="2" id="KW-0812">Transmembrane</keyword>
<dbReference type="PANTHER" id="PTHR33802">
    <property type="entry name" value="SI:CH211-161H7.5-RELATED"/>
    <property type="match status" value="1"/>
</dbReference>